<keyword evidence="6" id="KW-1015">Disulfide bond</keyword>
<dbReference type="SMART" id="SM00217">
    <property type="entry name" value="WAP"/>
    <property type="match status" value="3"/>
</dbReference>
<dbReference type="PROSITE" id="PS51390">
    <property type="entry name" value="WAP"/>
    <property type="match status" value="3"/>
</dbReference>
<gene>
    <name evidence="10" type="ORF">TREES_T100009150</name>
</gene>
<evidence type="ECO:0000256" key="7">
    <source>
        <dbReference type="SAM" id="MobiDB-lite"/>
    </source>
</evidence>
<dbReference type="CDD" id="cd22611">
    <property type="entry name" value="Kunitz_eppin"/>
    <property type="match status" value="2"/>
</dbReference>
<feature type="region of interest" description="Disordered" evidence="7">
    <location>
        <begin position="673"/>
        <end position="714"/>
    </location>
</feature>
<comment type="subcellular location">
    <subcellularLocation>
        <location evidence="1">Secreted</location>
    </subcellularLocation>
</comment>
<evidence type="ECO:0000256" key="4">
    <source>
        <dbReference type="ARBA" id="ARBA00022729"/>
    </source>
</evidence>
<sequence>MLGSSVPRVLSRQGLGRQSVAGAEAKAGVLAIGHSLDAPRHSQLHVRRGAEACSAAPGCLEVVVAVEPAQAEPGNKKPDEGAVSHLPDTRLDVFRAEIKEIEQCWVQPPSEYCGKRCAKAQTCSYPNHTCCWTFCGNICLDNENRLAHSLTFSWRNLALLLLLTLSWEQMSATLVNKIKQKPGECPEERLTCETNLLDSCKTDYNCPDYLKCCSFACRKRCMDPYQEPCMLPSDQGNCTDRLERYYYDSQWQFCLTFMYTGCHGNSNNFFSRDDCLKACSLAVKKGQCPRFPYKFRMECPFKCKSDIDCPGRQKCCDSKCGFVCSVAWIGQFGRQSLARKDNRMESSGLLSIVVLSILLVNVQGPGLSDWFFPNVCNMPKESGPCMAYFRRWWYNKENKTCSTFIYGGCQGNNNNFQSQTVCQSICPQKQTCPRIRVKCEVEERNHCTKHRHCPGKMKCCLFSCGKKCLDLGTDVCSLPKEVGPCLAYLPRWWYDKETESCSKFIYGGCQGNNNNFQSEAICMVTCQKRRSSRSGTKVQPRAQAARNSVRVRACRKPVMPQSRIQLEVWAPPTPPPSRLRLSYALVSLRARVGKQGRIGLHPPRLSRGPWARRPSSWTRGAPASSQPARPHPVPARVAVGLPLGIVQAAEQPARQHLRLSRHSLSEAHSCVQFTSSASSGHAPTFSASWPGRAGRGAVDWASGSQRDVHSPLAGPESQVQGILFLARGPPVRPQGLRALQFQCWGPGTAERRKVPGLGSPPPPPPSQSPPAADPRVPSSPFGDLCPAPAP</sequence>
<keyword evidence="5" id="KW-0722">Serine protease inhibitor</keyword>
<dbReference type="PROSITE" id="PS00280">
    <property type="entry name" value="BPTI_KUNITZ_1"/>
    <property type="match status" value="3"/>
</dbReference>
<feature type="domain" description="BPTI/Kunitz inhibitor" evidence="8">
    <location>
        <begin position="376"/>
        <end position="426"/>
    </location>
</feature>
<dbReference type="Pfam" id="PF00095">
    <property type="entry name" value="WAP"/>
    <property type="match status" value="3"/>
</dbReference>
<feature type="compositionally biased region" description="Pro residues" evidence="7">
    <location>
        <begin position="758"/>
        <end position="772"/>
    </location>
</feature>
<feature type="domain" description="WAP" evidence="9">
    <location>
        <begin position="178"/>
        <end position="225"/>
    </location>
</feature>
<dbReference type="FunFam" id="4.10.75.10:FF:000004">
    <property type="entry name" value="WAP four-disulfide core domain 6A"/>
    <property type="match status" value="1"/>
</dbReference>
<dbReference type="InParanoid" id="L9KG78"/>
<evidence type="ECO:0000313" key="10">
    <source>
        <dbReference type="EMBL" id="ELW61658.1"/>
    </source>
</evidence>
<reference evidence="11" key="2">
    <citation type="journal article" date="2013" name="Nat. Commun.">
        <title>Genome of the Chinese tree shrew.</title>
        <authorList>
            <person name="Fan Y."/>
            <person name="Huang Z.Y."/>
            <person name="Cao C.C."/>
            <person name="Chen C.S."/>
            <person name="Chen Y.X."/>
            <person name="Fan D.D."/>
            <person name="He J."/>
            <person name="Hou H.L."/>
            <person name="Hu L."/>
            <person name="Hu X.T."/>
            <person name="Jiang X.T."/>
            <person name="Lai R."/>
            <person name="Lang Y.S."/>
            <person name="Liang B."/>
            <person name="Liao S.G."/>
            <person name="Mu D."/>
            <person name="Ma Y.Y."/>
            <person name="Niu Y.Y."/>
            <person name="Sun X.Q."/>
            <person name="Xia J.Q."/>
            <person name="Xiao J."/>
            <person name="Xiong Z.Q."/>
            <person name="Xu L."/>
            <person name="Yang L."/>
            <person name="Zhang Y."/>
            <person name="Zhao W."/>
            <person name="Zhao X.D."/>
            <person name="Zheng Y.T."/>
            <person name="Zhou J.M."/>
            <person name="Zhu Y.B."/>
            <person name="Zhang G.J."/>
            <person name="Wang J."/>
            <person name="Yao Y.G."/>
        </authorList>
    </citation>
    <scope>NUCLEOTIDE SEQUENCE [LARGE SCALE GENOMIC DNA]</scope>
</reference>
<proteinExistence type="predicted"/>
<keyword evidence="11" id="KW-1185">Reference proteome</keyword>
<feature type="compositionally biased region" description="Polar residues" evidence="7">
    <location>
        <begin position="615"/>
        <end position="626"/>
    </location>
</feature>
<dbReference type="InterPro" id="IPR036880">
    <property type="entry name" value="Kunitz_BPTI_sf"/>
</dbReference>
<dbReference type="SUPFAM" id="SSF57256">
    <property type="entry name" value="Elafin-like"/>
    <property type="match status" value="3"/>
</dbReference>
<evidence type="ECO:0000259" key="8">
    <source>
        <dbReference type="PROSITE" id="PS50279"/>
    </source>
</evidence>
<evidence type="ECO:0000256" key="1">
    <source>
        <dbReference type="ARBA" id="ARBA00004613"/>
    </source>
</evidence>
<dbReference type="InterPro" id="IPR002223">
    <property type="entry name" value="Kunitz_BPTI"/>
</dbReference>
<dbReference type="Gene3D" id="4.10.75.10">
    <property type="entry name" value="Elafin-like"/>
    <property type="match status" value="3"/>
</dbReference>
<feature type="domain" description="BPTI/Kunitz inhibitor" evidence="8">
    <location>
        <begin position="476"/>
        <end position="526"/>
    </location>
</feature>
<keyword evidence="4" id="KW-0732">Signal</keyword>
<dbReference type="SUPFAM" id="SSF57362">
    <property type="entry name" value="BPTI-like"/>
    <property type="match status" value="3"/>
</dbReference>
<reference evidence="11" key="1">
    <citation type="submission" date="2012-07" db="EMBL/GenBank/DDBJ databases">
        <title>Genome of the Chinese tree shrew, a rising model animal genetically related to primates.</title>
        <authorList>
            <person name="Zhang G."/>
            <person name="Fan Y."/>
            <person name="Yao Y."/>
            <person name="Huang Z."/>
        </authorList>
    </citation>
    <scope>NUCLEOTIDE SEQUENCE [LARGE SCALE GENOMIC DNA]</scope>
</reference>
<dbReference type="Proteomes" id="UP000011518">
    <property type="component" value="Unassembled WGS sequence"/>
</dbReference>
<dbReference type="GO" id="GO:0004867">
    <property type="term" value="F:serine-type endopeptidase inhibitor activity"/>
    <property type="evidence" value="ECO:0007669"/>
    <property type="project" value="UniProtKB-KW"/>
</dbReference>
<feature type="region of interest" description="Disordered" evidence="7">
    <location>
        <begin position="748"/>
        <end position="790"/>
    </location>
</feature>
<dbReference type="Gene3D" id="4.10.410.10">
    <property type="entry name" value="Pancreatic trypsin inhibitor Kunitz domain"/>
    <property type="match status" value="3"/>
</dbReference>
<evidence type="ECO:0000256" key="6">
    <source>
        <dbReference type="ARBA" id="ARBA00023157"/>
    </source>
</evidence>
<dbReference type="Pfam" id="PF00014">
    <property type="entry name" value="Kunitz_BPTI"/>
    <property type="match status" value="3"/>
</dbReference>
<organism evidence="10 11">
    <name type="scientific">Tupaia chinensis</name>
    <name type="common">Chinese tree shrew</name>
    <name type="synonym">Tupaia belangeri chinensis</name>
    <dbReference type="NCBI Taxonomy" id="246437"/>
    <lineage>
        <taxon>Eukaryota</taxon>
        <taxon>Metazoa</taxon>
        <taxon>Chordata</taxon>
        <taxon>Craniata</taxon>
        <taxon>Vertebrata</taxon>
        <taxon>Euteleostomi</taxon>
        <taxon>Mammalia</taxon>
        <taxon>Eutheria</taxon>
        <taxon>Euarchontoglires</taxon>
        <taxon>Scandentia</taxon>
        <taxon>Tupaiidae</taxon>
        <taxon>Tupaia</taxon>
    </lineage>
</organism>
<dbReference type="MEROPS" id="I02.956"/>
<dbReference type="PROSITE" id="PS50279">
    <property type="entry name" value="BPTI_KUNITZ_2"/>
    <property type="match status" value="3"/>
</dbReference>
<dbReference type="eggNOG" id="KOG4295">
    <property type="taxonomic scope" value="Eukaryota"/>
</dbReference>
<evidence type="ECO:0000256" key="2">
    <source>
        <dbReference type="ARBA" id="ARBA00022525"/>
    </source>
</evidence>
<dbReference type="PANTHER" id="PTHR47769">
    <property type="entry name" value="WAP FOUR-DISULFIDE CORE DOMAIN PROTEIN 8"/>
    <property type="match status" value="1"/>
</dbReference>
<dbReference type="InterPro" id="IPR036645">
    <property type="entry name" value="Elafin-like_sf"/>
</dbReference>
<dbReference type="FunFam" id="4.10.410.10:FF:000015">
    <property type="entry name" value="WAP four-disulfide core domain 6A"/>
    <property type="match status" value="2"/>
</dbReference>
<feature type="compositionally biased region" description="Polar residues" evidence="7">
    <location>
        <begin position="673"/>
        <end position="687"/>
    </location>
</feature>
<dbReference type="CDD" id="cd00199">
    <property type="entry name" value="WAP"/>
    <property type="match status" value="2"/>
</dbReference>
<dbReference type="SMART" id="SM00131">
    <property type="entry name" value="KU"/>
    <property type="match status" value="3"/>
</dbReference>
<name>L9KG78_TUPCH</name>
<feature type="region of interest" description="Disordered" evidence="7">
    <location>
        <begin position="598"/>
        <end position="634"/>
    </location>
</feature>
<protein>
    <submittedName>
        <fullName evidence="10">WAP four-disulfide core domain protein 8</fullName>
    </submittedName>
</protein>
<dbReference type="InterPro" id="IPR008197">
    <property type="entry name" value="WAP_dom"/>
</dbReference>
<dbReference type="AlphaFoldDB" id="L9KG78"/>
<evidence type="ECO:0000256" key="3">
    <source>
        <dbReference type="ARBA" id="ARBA00022690"/>
    </source>
</evidence>
<dbReference type="PRINTS" id="PR00759">
    <property type="entry name" value="BASICPTASE"/>
</dbReference>
<dbReference type="EMBL" id="KB320863">
    <property type="protein sequence ID" value="ELW61658.1"/>
    <property type="molecule type" value="Genomic_DNA"/>
</dbReference>
<keyword evidence="3" id="KW-0646">Protease inhibitor</keyword>
<feature type="domain" description="WAP" evidence="9">
    <location>
        <begin position="426"/>
        <end position="472"/>
    </location>
</feature>
<evidence type="ECO:0000259" key="9">
    <source>
        <dbReference type="PROSITE" id="PS51390"/>
    </source>
</evidence>
<feature type="domain" description="BPTI/Kunitz inhibitor" evidence="8">
    <location>
        <begin position="229"/>
        <end position="279"/>
    </location>
</feature>
<dbReference type="STRING" id="246437.L9KG78"/>
<dbReference type="InterPro" id="IPR020901">
    <property type="entry name" value="Prtase_inh_Kunz-CS"/>
</dbReference>
<evidence type="ECO:0000256" key="5">
    <source>
        <dbReference type="ARBA" id="ARBA00022900"/>
    </source>
</evidence>
<accession>L9KG78</accession>
<dbReference type="GO" id="GO:0005576">
    <property type="term" value="C:extracellular region"/>
    <property type="evidence" value="ECO:0007669"/>
    <property type="project" value="UniProtKB-SubCell"/>
</dbReference>
<dbReference type="CDD" id="cd00109">
    <property type="entry name" value="Kunitz-type"/>
    <property type="match status" value="1"/>
</dbReference>
<dbReference type="PANTHER" id="PTHR47769:SF1">
    <property type="entry name" value="WAP FOUR-DISULFIDE CORE DOMAIN PROTEIN 8"/>
    <property type="match status" value="1"/>
</dbReference>
<feature type="domain" description="WAP" evidence="9">
    <location>
        <begin position="281"/>
        <end position="328"/>
    </location>
</feature>
<keyword evidence="2" id="KW-0964">Secreted</keyword>
<evidence type="ECO:0000313" key="11">
    <source>
        <dbReference type="Proteomes" id="UP000011518"/>
    </source>
</evidence>